<dbReference type="Pfam" id="PF00378">
    <property type="entry name" value="ECH_1"/>
    <property type="match status" value="1"/>
</dbReference>
<dbReference type="Gene3D" id="1.10.12.10">
    <property type="entry name" value="Lyase 2-enoyl-coa Hydratase, Chain A, domain 2"/>
    <property type="match status" value="1"/>
</dbReference>
<gene>
    <name evidence="4" type="ORF">B0A48_08173</name>
</gene>
<organism evidence="4 5">
    <name type="scientific">Cryoendolithus antarcticus</name>
    <dbReference type="NCBI Taxonomy" id="1507870"/>
    <lineage>
        <taxon>Eukaryota</taxon>
        <taxon>Fungi</taxon>
        <taxon>Dikarya</taxon>
        <taxon>Ascomycota</taxon>
        <taxon>Pezizomycotina</taxon>
        <taxon>Dothideomycetes</taxon>
        <taxon>Dothideomycetidae</taxon>
        <taxon>Cladosporiales</taxon>
        <taxon>Cladosporiaceae</taxon>
        <taxon>Cryoendolithus</taxon>
    </lineage>
</organism>
<accession>A0A1V8T161</accession>
<dbReference type="PANTHER" id="PTHR11941:SF171">
    <property type="entry name" value="SD19268P"/>
    <property type="match status" value="1"/>
</dbReference>
<comment type="similarity">
    <text evidence="1">Belongs to the enoyl-CoA hydratase/isomerase family.</text>
</comment>
<keyword evidence="5" id="KW-1185">Reference proteome</keyword>
<dbReference type="CDD" id="cd06558">
    <property type="entry name" value="crotonase-like"/>
    <property type="match status" value="1"/>
</dbReference>
<proteinExistence type="inferred from homology"/>
<keyword evidence="3" id="KW-0456">Lyase</keyword>
<dbReference type="GO" id="GO:0005739">
    <property type="term" value="C:mitochondrion"/>
    <property type="evidence" value="ECO:0007669"/>
    <property type="project" value="TreeGrafter"/>
</dbReference>
<dbReference type="InterPro" id="IPR014748">
    <property type="entry name" value="Enoyl-CoA_hydra_C"/>
</dbReference>
<dbReference type="FunFam" id="1.10.12.10:FF:000001">
    <property type="entry name" value="Probable enoyl-CoA hydratase, mitochondrial"/>
    <property type="match status" value="1"/>
</dbReference>
<dbReference type="InterPro" id="IPR001753">
    <property type="entry name" value="Enoyl-CoA_hydra/iso"/>
</dbReference>
<dbReference type="InterPro" id="IPR029045">
    <property type="entry name" value="ClpP/crotonase-like_dom_sf"/>
</dbReference>
<sequence>MLSRLSRYGVRRQWLTAATEITQRRSYATQLGSAIKISSIPAPQTGNIVVLSLNRLRSRNAISTQLLSELNDVVENLHSEGTKSATRALILASESDDAFCAGADLKERRTMSTDEVQTFLTNLRHTFTRLSTLPIPTISAVGSTAFGGGLELALTTTLRVFASNAQVALPETRLAIIPGAGGTYRLPALIGAARARDLILTGRRISGPEAYFFGLCDRLVDVTAEEAKAPGVARGKVLEAAVAVATEICEGGPIAITAALQAVNGWQAGEKSENEAYKHVLPTEDRMEALRAFGEKRKPVFKGR</sequence>
<dbReference type="OrthoDB" id="410701at2759"/>
<dbReference type="PANTHER" id="PTHR11941">
    <property type="entry name" value="ENOYL-COA HYDRATASE-RELATED"/>
    <property type="match status" value="1"/>
</dbReference>
<evidence type="ECO:0000313" key="4">
    <source>
        <dbReference type="EMBL" id="OQO05153.1"/>
    </source>
</evidence>
<reference evidence="5" key="1">
    <citation type="submission" date="2017-03" db="EMBL/GenBank/DDBJ databases">
        <title>Genomes of endolithic fungi from Antarctica.</title>
        <authorList>
            <person name="Coleine C."/>
            <person name="Masonjones S."/>
            <person name="Stajich J.E."/>
        </authorList>
    </citation>
    <scope>NUCLEOTIDE SEQUENCE [LARGE SCALE GENOMIC DNA]</scope>
    <source>
        <strain evidence="5">CCFEE 5527</strain>
    </source>
</reference>
<dbReference type="FunFam" id="3.90.226.10:FF:000058">
    <property type="entry name" value="Enoyl-CoA hydratase/isomerase family protein"/>
    <property type="match status" value="1"/>
</dbReference>
<evidence type="ECO:0000256" key="1">
    <source>
        <dbReference type="ARBA" id="ARBA00005254"/>
    </source>
</evidence>
<keyword evidence="2" id="KW-0843">Virulence</keyword>
<comment type="caution">
    <text evidence="4">The sequence shown here is derived from an EMBL/GenBank/DDBJ whole genome shotgun (WGS) entry which is preliminary data.</text>
</comment>
<evidence type="ECO:0000256" key="2">
    <source>
        <dbReference type="ARBA" id="ARBA00023026"/>
    </source>
</evidence>
<protein>
    <submittedName>
        <fullName evidence="4">Uncharacterized protein</fullName>
    </submittedName>
</protein>
<dbReference type="AlphaFoldDB" id="A0A1V8T161"/>
<evidence type="ECO:0000313" key="5">
    <source>
        <dbReference type="Proteomes" id="UP000192596"/>
    </source>
</evidence>
<name>A0A1V8T161_9PEZI</name>
<dbReference type="InParanoid" id="A0A1V8T161"/>
<dbReference type="Proteomes" id="UP000192596">
    <property type="component" value="Unassembled WGS sequence"/>
</dbReference>
<dbReference type="GO" id="GO:0016836">
    <property type="term" value="F:hydro-lyase activity"/>
    <property type="evidence" value="ECO:0007669"/>
    <property type="project" value="UniProtKB-ARBA"/>
</dbReference>
<dbReference type="EMBL" id="NAJO01000020">
    <property type="protein sequence ID" value="OQO05153.1"/>
    <property type="molecule type" value="Genomic_DNA"/>
</dbReference>
<evidence type="ECO:0000256" key="3">
    <source>
        <dbReference type="ARBA" id="ARBA00023239"/>
    </source>
</evidence>
<dbReference type="STRING" id="1507870.A0A1V8T161"/>
<dbReference type="SUPFAM" id="SSF52096">
    <property type="entry name" value="ClpP/crotonase"/>
    <property type="match status" value="1"/>
</dbReference>
<dbReference type="Gene3D" id="3.90.226.10">
    <property type="entry name" value="2-enoyl-CoA Hydratase, Chain A, domain 1"/>
    <property type="match status" value="1"/>
</dbReference>
<dbReference type="GO" id="GO:0006635">
    <property type="term" value="P:fatty acid beta-oxidation"/>
    <property type="evidence" value="ECO:0007669"/>
    <property type="project" value="TreeGrafter"/>
</dbReference>